<dbReference type="InterPro" id="IPR054357">
    <property type="entry name" value="MFE-2_N"/>
</dbReference>
<sequence length="299" mass="32343">MTIDYDKLKAWPFPELAHTYSTRDSILYALGVGLGMDPLDKAQLRFLYEQHADGMHTLPTMAVVLATPGFWLKDPGTGVDWVKVLHGEQGIRIHKPLPAAATVVGTGGVEEIIDKGEGKGALIFQNRKVYDKASGDHLATLTSTTFARGDGGFSGPEGQAHKPQAPAPHPVPEREPDMTCDLPTLKQAALIYRLSGDYNPLHADPDVGQAAGFKAPILHGLATLGVAGHALLRTVCAYDPARFKALQLRFTSPVYPGETIRTEMWRDGSEAEGEVISFRARVVERDIVVLNNGRFVAAA</sequence>
<feature type="domain" description="Peroxisomal multifunctional enzyme type 2-like N-terminal" evidence="3">
    <location>
        <begin position="19"/>
        <end position="149"/>
    </location>
</feature>
<name>A0ABV7L6N9_9PROT</name>
<dbReference type="PANTHER" id="PTHR13078">
    <property type="entry name" value="PEROXISOMAL MULTIFUNCTIONAL ENZYME TYPE 2-RELATED"/>
    <property type="match status" value="1"/>
</dbReference>
<dbReference type="Pfam" id="PF01575">
    <property type="entry name" value="MaoC_dehydratas"/>
    <property type="match status" value="1"/>
</dbReference>
<organism evidence="4 5">
    <name type="scientific">Marinibaculum pumilum</name>
    <dbReference type="NCBI Taxonomy" id="1766165"/>
    <lineage>
        <taxon>Bacteria</taxon>
        <taxon>Pseudomonadati</taxon>
        <taxon>Pseudomonadota</taxon>
        <taxon>Alphaproteobacteria</taxon>
        <taxon>Rhodospirillales</taxon>
        <taxon>Rhodospirillaceae</taxon>
        <taxon>Marinibaculum</taxon>
    </lineage>
</organism>
<dbReference type="CDD" id="cd03448">
    <property type="entry name" value="HDE_HSD"/>
    <property type="match status" value="1"/>
</dbReference>
<evidence type="ECO:0000313" key="5">
    <source>
        <dbReference type="Proteomes" id="UP001595528"/>
    </source>
</evidence>
<evidence type="ECO:0000256" key="1">
    <source>
        <dbReference type="SAM" id="MobiDB-lite"/>
    </source>
</evidence>
<comment type="caution">
    <text evidence="4">The sequence shown here is derived from an EMBL/GenBank/DDBJ whole genome shotgun (WGS) entry which is preliminary data.</text>
</comment>
<dbReference type="Gene3D" id="3.10.129.10">
    <property type="entry name" value="Hotdog Thioesterase"/>
    <property type="match status" value="1"/>
</dbReference>
<evidence type="ECO:0000259" key="3">
    <source>
        <dbReference type="Pfam" id="PF22622"/>
    </source>
</evidence>
<dbReference type="EMBL" id="JBHRTR010000034">
    <property type="protein sequence ID" value="MFC3229937.1"/>
    <property type="molecule type" value="Genomic_DNA"/>
</dbReference>
<evidence type="ECO:0000259" key="2">
    <source>
        <dbReference type="Pfam" id="PF01575"/>
    </source>
</evidence>
<keyword evidence="5" id="KW-1185">Reference proteome</keyword>
<evidence type="ECO:0000313" key="4">
    <source>
        <dbReference type="EMBL" id="MFC3229937.1"/>
    </source>
</evidence>
<dbReference type="Proteomes" id="UP001595528">
    <property type="component" value="Unassembled WGS sequence"/>
</dbReference>
<feature type="region of interest" description="Disordered" evidence="1">
    <location>
        <begin position="148"/>
        <end position="173"/>
    </location>
</feature>
<feature type="domain" description="MaoC-like" evidence="2">
    <location>
        <begin position="172"/>
        <end position="282"/>
    </location>
</feature>
<gene>
    <name evidence="4" type="ORF">ACFOGJ_21985</name>
</gene>
<dbReference type="PANTHER" id="PTHR13078:SF56">
    <property type="entry name" value="PEROXISOMAL MULTIFUNCTIONAL ENZYME TYPE 2"/>
    <property type="match status" value="1"/>
</dbReference>
<dbReference type="Pfam" id="PF22622">
    <property type="entry name" value="MFE-2_hydrat-2_N"/>
    <property type="match status" value="1"/>
</dbReference>
<dbReference type="InterPro" id="IPR029069">
    <property type="entry name" value="HotDog_dom_sf"/>
</dbReference>
<dbReference type="InterPro" id="IPR002539">
    <property type="entry name" value="MaoC-like_dom"/>
</dbReference>
<dbReference type="SUPFAM" id="SSF54637">
    <property type="entry name" value="Thioesterase/thiol ester dehydrase-isomerase"/>
    <property type="match status" value="2"/>
</dbReference>
<accession>A0ABV7L6N9</accession>
<reference evidence="5" key="1">
    <citation type="journal article" date="2019" name="Int. J. Syst. Evol. Microbiol.">
        <title>The Global Catalogue of Microorganisms (GCM) 10K type strain sequencing project: providing services to taxonomists for standard genome sequencing and annotation.</title>
        <authorList>
            <consortium name="The Broad Institute Genomics Platform"/>
            <consortium name="The Broad Institute Genome Sequencing Center for Infectious Disease"/>
            <person name="Wu L."/>
            <person name="Ma J."/>
        </authorList>
    </citation>
    <scope>NUCLEOTIDE SEQUENCE [LARGE SCALE GENOMIC DNA]</scope>
    <source>
        <strain evidence="5">KCTC 42964</strain>
    </source>
</reference>
<dbReference type="RefSeq" id="WP_379904613.1">
    <property type="nucleotide sequence ID" value="NZ_JBHRTR010000034.1"/>
</dbReference>
<proteinExistence type="predicted"/>
<protein>
    <submittedName>
        <fullName evidence="4">MaoC/PaaZ C-terminal domain-containing protein</fullName>
    </submittedName>
</protein>